<evidence type="ECO:0000256" key="6">
    <source>
        <dbReference type="ARBA" id="ARBA00022989"/>
    </source>
</evidence>
<dbReference type="InterPro" id="IPR002401">
    <property type="entry name" value="Cyt_P450_E_grp-I"/>
</dbReference>
<evidence type="ECO:0000256" key="1">
    <source>
        <dbReference type="ARBA" id="ARBA00001971"/>
    </source>
</evidence>
<keyword evidence="8 10" id="KW-0408">Iron</keyword>
<evidence type="ECO:0000256" key="2">
    <source>
        <dbReference type="ARBA" id="ARBA00004167"/>
    </source>
</evidence>
<evidence type="ECO:0000256" key="5">
    <source>
        <dbReference type="ARBA" id="ARBA00022723"/>
    </source>
</evidence>
<dbReference type="PRINTS" id="PR00385">
    <property type="entry name" value="P450"/>
</dbReference>
<dbReference type="CDD" id="cd11043">
    <property type="entry name" value="CYP90-like"/>
    <property type="match status" value="1"/>
</dbReference>
<evidence type="ECO:0000256" key="11">
    <source>
        <dbReference type="RuleBase" id="RU000461"/>
    </source>
</evidence>
<evidence type="ECO:0000256" key="12">
    <source>
        <dbReference type="SAM" id="Phobius"/>
    </source>
</evidence>
<keyword evidence="10 11" id="KW-0349">Heme</keyword>
<dbReference type="PRINTS" id="PR00463">
    <property type="entry name" value="EP450I"/>
</dbReference>
<dbReference type="PANTHER" id="PTHR24286">
    <property type="entry name" value="CYTOCHROME P450 26"/>
    <property type="match status" value="1"/>
</dbReference>
<proteinExistence type="evidence at transcript level"/>
<protein>
    <submittedName>
        <fullName evidence="13">Cytochrome P450</fullName>
    </submittedName>
</protein>
<dbReference type="GO" id="GO:0005506">
    <property type="term" value="F:iron ion binding"/>
    <property type="evidence" value="ECO:0007669"/>
    <property type="project" value="InterPro"/>
</dbReference>
<name>A0A1I9Q5Y5_CENAS</name>
<dbReference type="GO" id="GO:0016705">
    <property type="term" value="F:oxidoreductase activity, acting on paired donors, with incorporation or reduction of molecular oxygen"/>
    <property type="evidence" value="ECO:0007669"/>
    <property type="project" value="InterPro"/>
</dbReference>
<feature type="transmembrane region" description="Helical" evidence="12">
    <location>
        <begin position="6"/>
        <end position="24"/>
    </location>
</feature>
<sequence length="493" mass="55153">MLSSLLVVPITILAVVIIISKIIINGGVGLGVGVGGRHHENLPPGSFGWPIIGETLSLLRAGWDGTPERFIRERVERHGGGGGRSSGVFKTSLLGDSMVVFCGVAGNKFLFGNENKAVAVWWPKSVEKLFGTSLLTARGEEAKWMRKMLHSFLNPDAFSRLYINTMDSVTHTHISAHWQGKEEVKVYQTVKLYTFELACRLFMSLEDPQHIKKLGSQFNIFLKGVIQLPFNVPGTRFHSAVRAAAAIRKDLLAITRQRRVALQQRTASPSQDLLSHLLVSCDESGRSLTESEIVNNILTLLFAGHDTSSVSITLLMKTLAEMPQVYDKILQEHMDIAASKGAEELLQWDDIQKMRYSWNVVCEVMRLTPPITGAFREALVDFTYAGYTIPKGWKLYWTPFSTNKDPNYFSNPTEFDASRFEGAGPTPFSYVPFGGGPRMCLGKEFARLEILIFLHNVVKRFKWNLLIPDEKFEYDPMPTPVKGLPISLQPHKV</sequence>
<evidence type="ECO:0000256" key="9">
    <source>
        <dbReference type="ARBA" id="ARBA00023136"/>
    </source>
</evidence>
<dbReference type="Pfam" id="PF00067">
    <property type="entry name" value="p450"/>
    <property type="match status" value="1"/>
</dbReference>
<keyword evidence="7 11" id="KW-0560">Oxidoreductase</keyword>
<evidence type="ECO:0000256" key="4">
    <source>
        <dbReference type="ARBA" id="ARBA00022692"/>
    </source>
</evidence>
<accession>A0A1I9Q5Y5</accession>
<keyword evidence="6 12" id="KW-1133">Transmembrane helix</keyword>
<reference evidence="13" key="1">
    <citation type="submission" date="2016-03" db="EMBL/GenBank/DDBJ databases">
        <title>CYP716 enzymes form the cradle of triterpenoid diversity in eudicots.</title>
        <authorList>
            <person name="Miettinen K."/>
            <person name="Pollier J."/>
            <person name="Arendt P."/>
            <person name="Moses T."/>
            <person name="Mertens J."/>
            <person name="Goossens A."/>
        </authorList>
    </citation>
    <scope>NUCLEOTIDE SEQUENCE</scope>
    <source>
        <strain evidence="13">CYP716D36</strain>
    </source>
</reference>
<dbReference type="SUPFAM" id="SSF48264">
    <property type="entry name" value="Cytochrome P450"/>
    <property type="match status" value="1"/>
</dbReference>
<comment type="similarity">
    <text evidence="3 11">Belongs to the cytochrome P450 family.</text>
</comment>
<dbReference type="AlphaFoldDB" id="A0A1I9Q5Y5"/>
<dbReference type="GO" id="GO:0004497">
    <property type="term" value="F:monooxygenase activity"/>
    <property type="evidence" value="ECO:0007669"/>
    <property type="project" value="UniProtKB-KW"/>
</dbReference>
<keyword evidence="11" id="KW-0503">Monooxygenase</keyword>
<dbReference type="PANTHER" id="PTHR24286:SF209">
    <property type="entry name" value="BETA-AMYRIN 28-OXIDASE-LIKE"/>
    <property type="match status" value="1"/>
</dbReference>
<evidence type="ECO:0000256" key="3">
    <source>
        <dbReference type="ARBA" id="ARBA00010617"/>
    </source>
</evidence>
<comment type="subcellular location">
    <subcellularLocation>
        <location evidence="2">Membrane</location>
        <topology evidence="2">Single-pass membrane protein</topology>
    </subcellularLocation>
</comment>
<keyword evidence="5 10" id="KW-0479">Metal-binding</keyword>
<feature type="binding site" description="axial binding residue" evidence="10">
    <location>
        <position position="440"/>
    </location>
    <ligand>
        <name>heme</name>
        <dbReference type="ChEBI" id="CHEBI:30413"/>
    </ligand>
    <ligandPart>
        <name>Fe</name>
        <dbReference type="ChEBI" id="CHEBI:18248"/>
    </ligandPart>
</feature>
<evidence type="ECO:0000256" key="10">
    <source>
        <dbReference type="PIRSR" id="PIRSR602401-1"/>
    </source>
</evidence>
<dbReference type="InterPro" id="IPR001128">
    <property type="entry name" value="Cyt_P450"/>
</dbReference>
<comment type="cofactor">
    <cofactor evidence="1 10">
        <name>heme</name>
        <dbReference type="ChEBI" id="CHEBI:30413"/>
    </cofactor>
</comment>
<dbReference type="Gene3D" id="1.10.630.10">
    <property type="entry name" value="Cytochrome P450"/>
    <property type="match status" value="1"/>
</dbReference>
<keyword evidence="9 12" id="KW-0472">Membrane</keyword>
<organism evidence="13">
    <name type="scientific">Centella asiatica</name>
    <name type="common">Asiatic pennywort</name>
    <name type="synonym">Hydrocotyle asiatica</name>
    <dbReference type="NCBI Taxonomy" id="48106"/>
    <lineage>
        <taxon>Eukaryota</taxon>
        <taxon>Viridiplantae</taxon>
        <taxon>Streptophyta</taxon>
        <taxon>Embryophyta</taxon>
        <taxon>Tracheophyta</taxon>
        <taxon>Spermatophyta</taxon>
        <taxon>Magnoliopsida</taxon>
        <taxon>eudicotyledons</taxon>
        <taxon>Gunneridae</taxon>
        <taxon>Pentapetalae</taxon>
        <taxon>asterids</taxon>
        <taxon>campanulids</taxon>
        <taxon>Apiales</taxon>
        <taxon>Apiaceae</taxon>
        <taxon>Mackinlayoideae</taxon>
        <taxon>Centella</taxon>
    </lineage>
</organism>
<dbReference type="FunFam" id="1.10.630.10:FF:000022">
    <property type="entry name" value="Taxadiene 5-alpha hydroxylase"/>
    <property type="match status" value="1"/>
</dbReference>
<keyword evidence="4 12" id="KW-0812">Transmembrane</keyword>
<evidence type="ECO:0000256" key="7">
    <source>
        <dbReference type="ARBA" id="ARBA00023002"/>
    </source>
</evidence>
<evidence type="ECO:0000313" key="13">
    <source>
        <dbReference type="EMBL" id="AOG74833.1"/>
    </source>
</evidence>
<dbReference type="PROSITE" id="PS00086">
    <property type="entry name" value="CYTOCHROME_P450"/>
    <property type="match status" value="1"/>
</dbReference>
<dbReference type="EMBL" id="KU878850">
    <property type="protein sequence ID" value="AOG74833.1"/>
    <property type="molecule type" value="mRNA"/>
</dbReference>
<dbReference type="GO" id="GO:0016020">
    <property type="term" value="C:membrane"/>
    <property type="evidence" value="ECO:0007669"/>
    <property type="project" value="UniProtKB-SubCell"/>
</dbReference>
<evidence type="ECO:0000256" key="8">
    <source>
        <dbReference type="ARBA" id="ARBA00023004"/>
    </source>
</evidence>
<dbReference type="GO" id="GO:0016125">
    <property type="term" value="P:sterol metabolic process"/>
    <property type="evidence" value="ECO:0007669"/>
    <property type="project" value="TreeGrafter"/>
</dbReference>
<dbReference type="InterPro" id="IPR036396">
    <property type="entry name" value="Cyt_P450_sf"/>
</dbReference>
<dbReference type="GO" id="GO:0020037">
    <property type="term" value="F:heme binding"/>
    <property type="evidence" value="ECO:0007669"/>
    <property type="project" value="InterPro"/>
</dbReference>
<dbReference type="InterPro" id="IPR017972">
    <property type="entry name" value="Cyt_P450_CS"/>
</dbReference>